<keyword evidence="5" id="KW-1185">Reference proteome</keyword>
<dbReference type="Gene3D" id="1.10.101.10">
    <property type="entry name" value="PGBD-like superfamily/PGBD"/>
    <property type="match status" value="1"/>
</dbReference>
<dbReference type="Pfam" id="PF01471">
    <property type="entry name" value="PG_binding_1"/>
    <property type="match status" value="1"/>
</dbReference>
<comment type="caution">
    <text evidence="4">The sequence shown here is derived from an EMBL/GenBank/DDBJ whole genome shotgun (WGS) entry which is preliminary data.</text>
</comment>
<dbReference type="Proteomes" id="UP000309450">
    <property type="component" value="Unassembled WGS sequence"/>
</dbReference>
<protein>
    <submittedName>
        <fullName evidence="4">Peptidoglycan-binding protein</fullName>
    </submittedName>
</protein>
<evidence type="ECO:0000259" key="3">
    <source>
        <dbReference type="Pfam" id="PF01471"/>
    </source>
</evidence>
<feature type="compositionally biased region" description="Pro residues" evidence="1">
    <location>
        <begin position="143"/>
        <end position="156"/>
    </location>
</feature>
<dbReference type="SUPFAM" id="SSF50494">
    <property type="entry name" value="Trypsin-like serine proteases"/>
    <property type="match status" value="1"/>
</dbReference>
<feature type="chain" id="PRO_5020556528" evidence="2">
    <location>
        <begin position="23"/>
        <end position="601"/>
    </location>
</feature>
<dbReference type="RefSeq" id="WP_136395374.1">
    <property type="nucleotide sequence ID" value="NZ_SSND01000004.1"/>
</dbReference>
<feature type="signal peptide" evidence="2">
    <location>
        <begin position="1"/>
        <end position="22"/>
    </location>
</feature>
<sequence>MKYMVMLVALVTAMVLARPVAAQDAAAPGQVWLQIEAQPTLREAEDRARAYGQSFPNVAGFRLSSGWYAIVLGPYGAGEAQMRLRDLRSAGLVPGDSYIAEGNSFRDRFWPVGEAGAAAAVEPAPLPEPVEETTLPDGTAEAAPPPPETPAEPAPPVFVDETPAEARRSEGQLDRPAREALQTALQWFGYYDAAIDGAFGPGTRKSMAAWQAENGFDASGVLTTFQRETLLAAYDLAQKELGLQTLREEEAGIEITLPTALVAFDHYEPPFVHFTQKDGSGVSVLLISQPGDQATLYGLYDVLQTLAIMPVEGERERRERSFTMTGRNGSIQSHAFAELSRGLIKGYILSYPVADADRMARVLKAMQTSFAPFGDRAMDPGLVPMSEATKRGLMAGLEVRRPIRSRSGFFVDGSGAVLTTTEAVQGCGRLTIELDHDATVAVEDAALGLALVRPSAPLAPQAVAAFRQDAPRIGGEIAVAGYSYEDQLPSPALTFGRFEDVTGLNGETDVSRLALAALPGDAGGPVLDESGAVIGLLKPAAPDGTRQLPPDVSFAVPSDRILGMLQGAGLTGGVAQAGGAMAPEDLTRLATRMTVLVSCWE</sequence>
<dbReference type="Gene3D" id="2.40.10.120">
    <property type="match status" value="1"/>
</dbReference>
<dbReference type="EMBL" id="SSND01000004">
    <property type="protein sequence ID" value="THD82266.1"/>
    <property type="molecule type" value="Genomic_DNA"/>
</dbReference>
<dbReference type="InterPro" id="IPR036366">
    <property type="entry name" value="PGBDSf"/>
</dbReference>
<reference evidence="4 5" key="1">
    <citation type="submission" date="2019-04" db="EMBL/GenBank/DDBJ databases">
        <title>Draft genome sequence of Gemmobacter aestuarii sp. nov.</title>
        <authorList>
            <person name="Hameed A."/>
            <person name="Lin S.-Y."/>
            <person name="Shahina M."/>
            <person name="Lai W.-A."/>
            <person name="Young C.-C."/>
        </authorList>
    </citation>
    <scope>NUCLEOTIDE SEQUENCE [LARGE SCALE GENOMIC DNA]</scope>
    <source>
        <strain evidence="4 5">CC-PW-75</strain>
    </source>
</reference>
<feature type="domain" description="Peptidoglycan binding-like" evidence="3">
    <location>
        <begin position="175"/>
        <end position="224"/>
    </location>
</feature>
<dbReference type="SUPFAM" id="SSF47090">
    <property type="entry name" value="PGBD-like"/>
    <property type="match status" value="1"/>
</dbReference>
<name>A0A4S3MJY7_9RHOB</name>
<dbReference type="InterPro" id="IPR009003">
    <property type="entry name" value="Peptidase_S1_PA"/>
</dbReference>
<keyword evidence="2" id="KW-0732">Signal</keyword>
<gene>
    <name evidence="4" type="ORF">E7811_14440</name>
</gene>
<evidence type="ECO:0000313" key="5">
    <source>
        <dbReference type="Proteomes" id="UP000309450"/>
    </source>
</evidence>
<dbReference type="Pfam" id="PF13365">
    <property type="entry name" value="Trypsin_2"/>
    <property type="match status" value="1"/>
</dbReference>
<evidence type="ECO:0000256" key="1">
    <source>
        <dbReference type="SAM" id="MobiDB-lite"/>
    </source>
</evidence>
<dbReference type="InterPro" id="IPR036365">
    <property type="entry name" value="PGBD-like_sf"/>
</dbReference>
<dbReference type="OrthoDB" id="6810892at2"/>
<evidence type="ECO:0000256" key="2">
    <source>
        <dbReference type="SAM" id="SignalP"/>
    </source>
</evidence>
<dbReference type="AlphaFoldDB" id="A0A4S3MJY7"/>
<evidence type="ECO:0000313" key="4">
    <source>
        <dbReference type="EMBL" id="THD82266.1"/>
    </source>
</evidence>
<dbReference type="InterPro" id="IPR002477">
    <property type="entry name" value="Peptidoglycan-bd-like"/>
</dbReference>
<feature type="region of interest" description="Disordered" evidence="1">
    <location>
        <begin position="120"/>
        <end position="158"/>
    </location>
</feature>
<proteinExistence type="predicted"/>
<organism evidence="4 5">
    <name type="scientific">Aliigemmobacter aestuarii</name>
    <dbReference type="NCBI Taxonomy" id="1445661"/>
    <lineage>
        <taxon>Bacteria</taxon>
        <taxon>Pseudomonadati</taxon>
        <taxon>Pseudomonadota</taxon>
        <taxon>Alphaproteobacteria</taxon>
        <taxon>Rhodobacterales</taxon>
        <taxon>Paracoccaceae</taxon>
        <taxon>Aliigemmobacter</taxon>
    </lineage>
</organism>
<accession>A0A4S3MJY7</accession>
<feature type="compositionally biased region" description="Low complexity" evidence="1">
    <location>
        <begin position="132"/>
        <end position="142"/>
    </location>
</feature>